<evidence type="ECO:0000256" key="7">
    <source>
        <dbReference type="ARBA" id="ARBA00023212"/>
    </source>
</evidence>
<feature type="coiled-coil region" evidence="10">
    <location>
        <begin position="290"/>
        <end position="363"/>
    </location>
</feature>
<comment type="subcellular location">
    <subcellularLocation>
        <location evidence="1">Cytoplasm</location>
        <location evidence="1">Cytoskeleton</location>
        <location evidence="1">Flagellum axoneme</location>
    </subcellularLocation>
</comment>
<name>A0A482VYZ0_ASBVE</name>
<dbReference type="OrthoDB" id="10254713at2759"/>
<protein>
    <recommendedName>
        <fullName evidence="3">Dynein regulatory complex protein 9</fullName>
    </recommendedName>
    <alternativeName>
        <fullName evidence="9">IQ domain-containing protein G</fullName>
    </alternativeName>
</protein>
<evidence type="ECO:0000256" key="9">
    <source>
        <dbReference type="ARBA" id="ARBA00032183"/>
    </source>
</evidence>
<sequence>MRNSEESCGSTNTSGLKTVQFGNMIASFEISDEVSEFSGSEENEPSDKNFSSWNERMRHQQVVQFKSYAHLENLTTKLFLVILERCLESIVILREMYGMSYIDINLEYVPSNEKYENMEYDLQTPVKSELPNLAFKKLRRDISWIEKILLLTIANLRKSWNYESLLKILNDDRLMREEEYILLTAKKFNQTELHKLRLFEEAERDELVRNIQTITEELGNLKDELNDNITEYDVKIRYLKKWENARYEQNEVVLKSKEHSLFDVIRKTGIQIDRENRVHEEINKFLDETLKDYQQGIENWMDKYDAETDEWETSINKLKIDVEVQREDYINLMEKYEQRKEIMENYKKEKLRKQQEAEELQKRTQAATRIQSWWRGVMFRKGLGPWRRKKGKGKKGSSPKNSGKNKKQ</sequence>
<evidence type="ECO:0000256" key="10">
    <source>
        <dbReference type="SAM" id="Coils"/>
    </source>
</evidence>
<dbReference type="STRING" id="1661398.A0A482VYZ0"/>
<dbReference type="GO" id="GO:0005737">
    <property type="term" value="C:cytoplasm"/>
    <property type="evidence" value="ECO:0007669"/>
    <property type="project" value="TreeGrafter"/>
</dbReference>
<feature type="region of interest" description="Disordered" evidence="11">
    <location>
        <begin position="381"/>
        <end position="408"/>
    </location>
</feature>
<feature type="coiled-coil region" evidence="10">
    <location>
        <begin position="204"/>
        <end position="231"/>
    </location>
</feature>
<keyword evidence="7" id="KW-0206">Cytoskeleton</keyword>
<dbReference type="InterPro" id="IPR042618">
    <property type="entry name" value="IQCG"/>
</dbReference>
<evidence type="ECO:0000256" key="11">
    <source>
        <dbReference type="SAM" id="MobiDB-lite"/>
    </source>
</evidence>
<dbReference type="AlphaFoldDB" id="A0A482VYZ0"/>
<evidence type="ECO:0000256" key="1">
    <source>
        <dbReference type="ARBA" id="ARBA00004611"/>
    </source>
</evidence>
<organism evidence="12 13">
    <name type="scientific">Asbolus verrucosus</name>
    <name type="common">Desert ironclad beetle</name>
    <dbReference type="NCBI Taxonomy" id="1661398"/>
    <lineage>
        <taxon>Eukaryota</taxon>
        <taxon>Metazoa</taxon>
        <taxon>Ecdysozoa</taxon>
        <taxon>Arthropoda</taxon>
        <taxon>Hexapoda</taxon>
        <taxon>Insecta</taxon>
        <taxon>Pterygota</taxon>
        <taxon>Neoptera</taxon>
        <taxon>Endopterygota</taxon>
        <taxon>Coleoptera</taxon>
        <taxon>Polyphaga</taxon>
        <taxon>Cucujiformia</taxon>
        <taxon>Tenebrionidae</taxon>
        <taxon>Pimeliinae</taxon>
        <taxon>Asbolus</taxon>
    </lineage>
</organism>
<evidence type="ECO:0000256" key="5">
    <source>
        <dbReference type="ARBA" id="ARBA00022846"/>
    </source>
</evidence>
<keyword evidence="6" id="KW-0969">Cilium</keyword>
<keyword evidence="5" id="KW-0282">Flagellum</keyword>
<comment type="caution">
    <text evidence="12">The sequence shown here is derived from an EMBL/GenBank/DDBJ whole genome shotgun (WGS) entry which is preliminary data.</text>
</comment>
<dbReference type="PROSITE" id="PS50096">
    <property type="entry name" value="IQ"/>
    <property type="match status" value="1"/>
</dbReference>
<reference evidence="12 13" key="1">
    <citation type="submission" date="2017-03" db="EMBL/GenBank/DDBJ databases">
        <title>Genome of the blue death feigning beetle - Asbolus verrucosus.</title>
        <authorList>
            <person name="Rider S.D."/>
        </authorList>
    </citation>
    <scope>NUCLEOTIDE SEQUENCE [LARGE SCALE GENOMIC DNA]</scope>
    <source>
        <strain evidence="12">Butters</strain>
        <tissue evidence="12">Head and leg muscle</tissue>
    </source>
</reference>
<evidence type="ECO:0000256" key="8">
    <source>
        <dbReference type="ARBA" id="ARBA00023273"/>
    </source>
</evidence>
<keyword evidence="4" id="KW-0963">Cytoplasm</keyword>
<keyword evidence="8" id="KW-0966">Cell projection</keyword>
<evidence type="ECO:0000256" key="6">
    <source>
        <dbReference type="ARBA" id="ARBA00023069"/>
    </source>
</evidence>
<keyword evidence="13" id="KW-1185">Reference proteome</keyword>
<dbReference type="PANTHER" id="PTHR14871:SF1">
    <property type="entry name" value="DYNEIN REGULATORY COMPLEX PROTEIN 9"/>
    <property type="match status" value="1"/>
</dbReference>
<evidence type="ECO:0000313" key="12">
    <source>
        <dbReference type="EMBL" id="RZC37813.1"/>
    </source>
</evidence>
<dbReference type="GO" id="GO:0044782">
    <property type="term" value="P:cilium organization"/>
    <property type="evidence" value="ECO:0007669"/>
    <property type="project" value="TreeGrafter"/>
</dbReference>
<evidence type="ECO:0000256" key="3">
    <source>
        <dbReference type="ARBA" id="ARBA00013738"/>
    </source>
</evidence>
<feature type="compositionally biased region" description="Basic residues" evidence="11">
    <location>
        <begin position="386"/>
        <end position="408"/>
    </location>
</feature>
<accession>A0A482VYZ0</accession>
<evidence type="ECO:0000313" key="13">
    <source>
        <dbReference type="Proteomes" id="UP000292052"/>
    </source>
</evidence>
<comment type="similarity">
    <text evidence="2">Belongs to the DRC9 family.</text>
</comment>
<gene>
    <name evidence="12" type="ORF">BDFB_013809</name>
</gene>
<keyword evidence="10" id="KW-0175">Coiled coil</keyword>
<proteinExistence type="inferred from homology"/>
<dbReference type="CDD" id="cd23766">
    <property type="entry name" value="IQCG"/>
    <property type="match status" value="1"/>
</dbReference>
<dbReference type="GO" id="GO:0031514">
    <property type="term" value="C:motile cilium"/>
    <property type="evidence" value="ECO:0007669"/>
    <property type="project" value="TreeGrafter"/>
</dbReference>
<evidence type="ECO:0000256" key="2">
    <source>
        <dbReference type="ARBA" id="ARBA00008222"/>
    </source>
</evidence>
<dbReference type="PANTHER" id="PTHR14871">
    <property type="entry name" value="DYNEIN REGULATORY COMPLEX PROTEIN 9"/>
    <property type="match status" value="1"/>
</dbReference>
<dbReference type="InterPro" id="IPR000048">
    <property type="entry name" value="IQ_motif_EF-hand-BS"/>
</dbReference>
<evidence type="ECO:0000256" key="4">
    <source>
        <dbReference type="ARBA" id="ARBA00022490"/>
    </source>
</evidence>
<dbReference type="Proteomes" id="UP000292052">
    <property type="component" value="Unassembled WGS sequence"/>
</dbReference>
<dbReference type="EMBL" id="QDEB01049128">
    <property type="protein sequence ID" value="RZC37813.1"/>
    <property type="molecule type" value="Genomic_DNA"/>
</dbReference>
<dbReference type="Pfam" id="PF00612">
    <property type="entry name" value="IQ"/>
    <property type="match status" value="1"/>
</dbReference>